<reference evidence="7" key="1">
    <citation type="submission" date="2016-10" db="EMBL/GenBank/DDBJ databases">
        <authorList>
            <person name="Varghese N."/>
            <person name="Submissions S."/>
        </authorList>
    </citation>
    <scope>NUCLEOTIDE SEQUENCE [LARGE SCALE GENOMIC DNA]</scope>
    <source>
        <strain evidence="7">DSM 18733</strain>
    </source>
</reference>
<dbReference type="GO" id="GO:0016987">
    <property type="term" value="F:sigma factor activity"/>
    <property type="evidence" value="ECO:0007669"/>
    <property type="project" value="UniProtKB-KW"/>
</dbReference>
<dbReference type="RefSeq" id="WP_093329207.1">
    <property type="nucleotide sequence ID" value="NZ_FOAF01000008.1"/>
</dbReference>
<dbReference type="InterPro" id="IPR014284">
    <property type="entry name" value="RNA_pol_sigma-70_dom"/>
</dbReference>
<organism evidence="6 7">
    <name type="scientific">Olivibacter domesticus</name>
    <name type="common">Pseudosphingobacterium domesticum</name>
    <dbReference type="NCBI Taxonomy" id="407022"/>
    <lineage>
        <taxon>Bacteria</taxon>
        <taxon>Pseudomonadati</taxon>
        <taxon>Bacteroidota</taxon>
        <taxon>Sphingobacteriia</taxon>
        <taxon>Sphingobacteriales</taxon>
        <taxon>Sphingobacteriaceae</taxon>
        <taxon>Olivibacter</taxon>
    </lineage>
</organism>
<keyword evidence="3" id="KW-0731">Sigma factor</keyword>
<dbReference type="InterPro" id="IPR039425">
    <property type="entry name" value="RNA_pol_sigma-70-like"/>
</dbReference>
<dbReference type="InterPro" id="IPR013249">
    <property type="entry name" value="RNA_pol_sigma70_r4_t2"/>
</dbReference>
<dbReference type="PANTHER" id="PTHR43133">
    <property type="entry name" value="RNA POLYMERASE ECF-TYPE SIGMA FACTO"/>
    <property type="match status" value="1"/>
</dbReference>
<dbReference type="OrthoDB" id="659361at2"/>
<dbReference type="InterPro" id="IPR013325">
    <property type="entry name" value="RNA_pol_sigma_r2"/>
</dbReference>
<dbReference type="PRINTS" id="PR00038">
    <property type="entry name" value="HTHLUXR"/>
</dbReference>
<dbReference type="SUPFAM" id="SSF88659">
    <property type="entry name" value="Sigma3 and sigma4 domains of RNA polymerase sigma factors"/>
    <property type="match status" value="1"/>
</dbReference>
<dbReference type="InterPro" id="IPR007627">
    <property type="entry name" value="RNA_pol_sigma70_r2"/>
</dbReference>
<evidence type="ECO:0000256" key="2">
    <source>
        <dbReference type="ARBA" id="ARBA00023015"/>
    </source>
</evidence>
<sequence>MPKKLSDLTALVHQMAVSSAENVYIEVFNILFNPVRKFSFGILKSWELAEEVASDVLLMVWQQREKLITVKNIKYYAFVAARNKSLNLLKQQMGRENLSLDEIDFNIQLSSPSPETIFIQGEMKIKLERAIASLPKQCKLVFQLVKEEGFSYKEVADILNVSTKTVDAHLVNAMKKLAHILKSEFKLA</sequence>
<dbReference type="NCBIfam" id="TIGR02937">
    <property type="entry name" value="sigma70-ECF"/>
    <property type="match status" value="1"/>
</dbReference>
<dbReference type="SUPFAM" id="SSF88946">
    <property type="entry name" value="Sigma2 domain of RNA polymerase sigma factors"/>
    <property type="match status" value="1"/>
</dbReference>
<dbReference type="Gene3D" id="1.10.1740.10">
    <property type="match status" value="1"/>
</dbReference>
<dbReference type="AlphaFoldDB" id="A0A1H7WBJ8"/>
<keyword evidence="4" id="KW-0804">Transcription</keyword>
<keyword evidence="7" id="KW-1185">Reference proteome</keyword>
<dbReference type="Gene3D" id="1.10.10.10">
    <property type="entry name" value="Winged helix-like DNA-binding domain superfamily/Winged helix DNA-binding domain"/>
    <property type="match status" value="1"/>
</dbReference>
<dbReference type="CDD" id="cd06171">
    <property type="entry name" value="Sigma70_r4"/>
    <property type="match status" value="1"/>
</dbReference>
<dbReference type="GO" id="GO:0003677">
    <property type="term" value="F:DNA binding"/>
    <property type="evidence" value="ECO:0007669"/>
    <property type="project" value="InterPro"/>
</dbReference>
<dbReference type="InterPro" id="IPR013324">
    <property type="entry name" value="RNA_pol_sigma_r3/r4-like"/>
</dbReference>
<evidence type="ECO:0000256" key="4">
    <source>
        <dbReference type="ARBA" id="ARBA00023163"/>
    </source>
</evidence>
<evidence type="ECO:0000256" key="1">
    <source>
        <dbReference type="ARBA" id="ARBA00010641"/>
    </source>
</evidence>
<proteinExistence type="inferred from homology"/>
<evidence type="ECO:0000256" key="3">
    <source>
        <dbReference type="ARBA" id="ARBA00023082"/>
    </source>
</evidence>
<keyword evidence="2" id="KW-0805">Transcription regulation</keyword>
<dbReference type="PROSITE" id="PS00622">
    <property type="entry name" value="HTH_LUXR_1"/>
    <property type="match status" value="1"/>
</dbReference>
<dbReference type="Pfam" id="PF04542">
    <property type="entry name" value="Sigma70_r2"/>
    <property type="match status" value="1"/>
</dbReference>
<feature type="domain" description="HTH luxR-type" evidence="5">
    <location>
        <begin position="149"/>
        <end position="176"/>
    </location>
</feature>
<dbReference type="EMBL" id="FOAF01000008">
    <property type="protein sequence ID" value="SEM18388.1"/>
    <property type="molecule type" value="Genomic_DNA"/>
</dbReference>
<dbReference type="Pfam" id="PF08281">
    <property type="entry name" value="Sigma70_r4_2"/>
    <property type="match status" value="1"/>
</dbReference>
<name>A0A1H7WBJ8_OLID1</name>
<dbReference type="GO" id="GO:0006352">
    <property type="term" value="P:DNA-templated transcription initiation"/>
    <property type="evidence" value="ECO:0007669"/>
    <property type="project" value="InterPro"/>
</dbReference>
<dbReference type="STRING" id="407022.SAMN05661044_04486"/>
<evidence type="ECO:0000259" key="5">
    <source>
        <dbReference type="PROSITE" id="PS00622"/>
    </source>
</evidence>
<dbReference type="InterPro" id="IPR036388">
    <property type="entry name" value="WH-like_DNA-bd_sf"/>
</dbReference>
<dbReference type="InterPro" id="IPR000792">
    <property type="entry name" value="Tscrpt_reg_LuxR_C"/>
</dbReference>
<accession>A0A1H7WBJ8</accession>
<protein>
    <submittedName>
        <fullName evidence="6">RNA polymerase sigma-70 factor, ECF subfamily</fullName>
    </submittedName>
</protein>
<comment type="similarity">
    <text evidence="1">Belongs to the sigma-70 factor family. ECF subfamily.</text>
</comment>
<dbReference type="PANTHER" id="PTHR43133:SF46">
    <property type="entry name" value="RNA POLYMERASE SIGMA-70 FACTOR ECF SUBFAMILY"/>
    <property type="match status" value="1"/>
</dbReference>
<dbReference type="Proteomes" id="UP000199421">
    <property type="component" value="Unassembled WGS sequence"/>
</dbReference>
<evidence type="ECO:0000313" key="6">
    <source>
        <dbReference type="EMBL" id="SEM18388.1"/>
    </source>
</evidence>
<evidence type="ECO:0000313" key="7">
    <source>
        <dbReference type="Proteomes" id="UP000199421"/>
    </source>
</evidence>
<gene>
    <name evidence="6" type="ORF">SAMN05661044_04486</name>
</gene>